<gene>
    <name evidence="2" type="ORF">VHP8226_03657</name>
</gene>
<evidence type="ECO:0000313" key="2">
    <source>
        <dbReference type="EMBL" id="CAH0529904.1"/>
    </source>
</evidence>
<protein>
    <recommendedName>
        <fullName evidence="1">YHS domain-containing protein</fullName>
    </recommendedName>
</protein>
<dbReference type="Proteomes" id="UP000838160">
    <property type="component" value="Unassembled WGS sequence"/>
</dbReference>
<proteinExistence type="predicted"/>
<name>A0ABM8ZNJ0_9VIBR</name>
<dbReference type="EMBL" id="CAKLCM010000003">
    <property type="protein sequence ID" value="CAH0529904.1"/>
    <property type="molecule type" value="Genomic_DNA"/>
</dbReference>
<dbReference type="NCBIfam" id="NF041384">
    <property type="entry name" value="YHS_seleno_dom"/>
    <property type="match status" value="1"/>
</dbReference>
<feature type="domain" description="YHS" evidence="1">
    <location>
        <begin position="44"/>
        <end position="90"/>
    </location>
</feature>
<keyword evidence="3" id="KW-1185">Reference proteome</keyword>
<evidence type="ECO:0000259" key="1">
    <source>
        <dbReference type="Pfam" id="PF04945"/>
    </source>
</evidence>
<organism evidence="2 3">
    <name type="scientific">Vibrio hippocampi</name>
    <dbReference type="NCBI Taxonomy" id="654686"/>
    <lineage>
        <taxon>Bacteria</taxon>
        <taxon>Pseudomonadati</taxon>
        <taxon>Pseudomonadota</taxon>
        <taxon>Gammaproteobacteria</taxon>
        <taxon>Vibrionales</taxon>
        <taxon>Vibrionaceae</taxon>
        <taxon>Vibrio</taxon>
    </lineage>
</organism>
<comment type="caution">
    <text evidence="2">The sequence shown here is derived from an EMBL/GenBank/DDBJ whole genome shotgun (WGS) entry which is preliminary data.</text>
</comment>
<dbReference type="Pfam" id="PF04945">
    <property type="entry name" value="YHS"/>
    <property type="match status" value="1"/>
</dbReference>
<accession>A0ABM8ZNJ0</accession>
<evidence type="ECO:0000313" key="3">
    <source>
        <dbReference type="Proteomes" id="UP000838160"/>
    </source>
</evidence>
<sequence length="151" mass="17565">MKTVSRWFTRLFLLTAMVYAPITWALEPVYSDFFGHAIKGYDPVAYFTQSKPVKGDSDYQYQWNGANWRFSSEQNLQAFKAEPEKYAPQYGGYCAWAVSQGYTAKIDPDAWSIENGKLYLNYNRSVQKKWLQDPQGNIAKADQHWPRLLVE</sequence>
<dbReference type="InterPro" id="IPR007029">
    <property type="entry name" value="YHS_dom"/>
</dbReference>
<reference evidence="2" key="1">
    <citation type="submission" date="2021-12" db="EMBL/GenBank/DDBJ databases">
        <authorList>
            <person name="Rodrigo-Torres L."/>
            <person name="Arahal R. D."/>
            <person name="Lucena T."/>
        </authorList>
    </citation>
    <scope>NUCLEOTIDE SEQUENCE</scope>
    <source>
        <strain evidence="2">CECT 8226</strain>
    </source>
</reference>